<dbReference type="Gene3D" id="3.20.180.10">
    <property type="entry name" value="PNP-oxidase-like"/>
    <property type="match status" value="1"/>
</dbReference>
<dbReference type="AlphaFoldDB" id="A0A8K0TAY8"/>
<feature type="transmembrane region" description="Helical" evidence="1">
    <location>
        <begin position="105"/>
        <end position="125"/>
    </location>
</feature>
<keyword evidence="4" id="KW-1185">Reference proteome</keyword>
<evidence type="ECO:0000256" key="1">
    <source>
        <dbReference type="SAM" id="Phobius"/>
    </source>
</evidence>
<sequence length="219" mass="24379">MAEARIIAHMNGDHTRELAHYLRHYAGLSARSASRPWLKTLSLDKMTIAAGGLSGREFIVPFDPPMTSFAEARTRLVAMDAEARAALGLSDVYVDKYVAPRGVDAVVFSAVLFYFISYATVGFVHPGNPGIWGLLNAWFPGGASGWRWIVVAIFWPVVGIHVAEAWWIARSRLHPHGVNPFTPLWWAWIVSTAIEGFGAFKRIDRLVAEKRAQKEAKKH</sequence>
<dbReference type="PANTHER" id="PTHR37783:SF1">
    <property type="entry name" value="MEMBRANE PROTEIN, PUTATIVE (AFU_ORTHOLOGUE AFUA_1G04315)-RELATED"/>
    <property type="match status" value="1"/>
</dbReference>
<evidence type="ECO:0000259" key="2">
    <source>
        <dbReference type="Pfam" id="PF10615"/>
    </source>
</evidence>
<keyword evidence="1" id="KW-1133">Transmembrane helix</keyword>
<dbReference type="PANTHER" id="PTHR37783">
    <property type="entry name" value="MEMBRANE PROTEIN, PUTATIVE (AFU_ORTHOLOGUE AFUA_1G04315)-RELATED"/>
    <property type="match status" value="1"/>
</dbReference>
<evidence type="ECO:0000313" key="4">
    <source>
        <dbReference type="Proteomes" id="UP000813385"/>
    </source>
</evidence>
<reference evidence="3" key="1">
    <citation type="journal article" date="2021" name="Nat. Commun.">
        <title>Genetic determinants of endophytism in the Arabidopsis root mycobiome.</title>
        <authorList>
            <person name="Mesny F."/>
            <person name="Miyauchi S."/>
            <person name="Thiergart T."/>
            <person name="Pickel B."/>
            <person name="Atanasova L."/>
            <person name="Karlsson M."/>
            <person name="Huettel B."/>
            <person name="Barry K.W."/>
            <person name="Haridas S."/>
            <person name="Chen C."/>
            <person name="Bauer D."/>
            <person name="Andreopoulos W."/>
            <person name="Pangilinan J."/>
            <person name="LaButti K."/>
            <person name="Riley R."/>
            <person name="Lipzen A."/>
            <person name="Clum A."/>
            <person name="Drula E."/>
            <person name="Henrissat B."/>
            <person name="Kohler A."/>
            <person name="Grigoriev I.V."/>
            <person name="Martin F.M."/>
            <person name="Hacquard S."/>
        </authorList>
    </citation>
    <scope>NUCLEOTIDE SEQUENCE</scope>
    <source>
        <strain evidence="3">MPI-CAGE-AT-0016</strain>
    </source>
</reference>
<gene>
    <name evidence="3" type="ORF">B0T11DRAFT_292012</name>
</gene>
<feature type="domain" description="DUF2470" evidence="2">
    <location>
        <begin position="3"/>
        <end position="79"/>
    </location>
</feature>
<dbReference type="OrthoDB" id="5553410at2759"/>
<dbReference type="EMBL" id="JAGPXD010000007">
    <property type="protein sequence ID" value="KAH7347860.1"/>
    <property type="molecule type" value="Genomic_DNA"/>
</dbReference>
<organism evidence="3 4">
    <name type="scientific">Plectosphaerella cucumerina</name>
    <dbReference type="NCBI Taxonomy" id="40658"/>
    <lineage>
        <taxon>Eukaryota</taxon>
        <taxon>Fungi</taxon>
        <taxon>Dikarya</taxon>
        <taxon>Ascomycota</taxon>
        <taxon>Pezizomycotina</taxon>
        <taxon>Sordariomycetes</taxon>
        <taxon>Hypocreomycetidae</taxon>
        <taxon>Glomerellales</taxon>
        <taxon>Plectosphaerellaceae</taxon>
        <taxon>Plectosphaerella</taxon>
    </lineage>
</organism>
<accession>A0A8K0TAY8</accession>
<evidence type="ECO:0000313" key="3">
    <source>
        <dbReference type="EMBL" id="KAH7347860.1"/>
    </source>
</evidence>
<protein>
    <recommendedName>
        <fullName evidence="2">DUF2470 domain-containing protein</fullName>
    </recommendedName>
</protein>
<dbReference type="InterPro" id="IPR037119">
    <property type="entry name" value="Haem_oxidase_HugZ-like_sf"/>
</dbReference>
<keyword evidence="1" id="KW-0812">Transmembrane</keyword>
<proteinExistence type="predicted"/>
<keyword evidence="1" id="KW-0472">Membrane</keyword>
<name>A0A8K0TAY8_9PEZI</name>
<dbReference type="InterPro" id="IPR019595">
    <property type="entry name" value="DUF2470"/>
</dbReference>
<dbReference type="Pfam" id="PF10615">
    <property type="entry name" value="DUF2470"/>
    <property type="match status" value="1"/>
</dbReference>
<comment type="caution">
    <text evidence="3">The sequence shown here is derived from an EMBL/GenBank/DDBJ whole genome shotgun (WGS) entry which is preliminary data.</text>
</comment>
<feature type="transmembrane region" description="Helical" evidence="1">
    <location>
        <begin position="145"/>
        <end position="169"/>
    </location>
</feature>
<dbReference type="Proteomes" id="UP000813385">
    <property type="component" value="Unassembled WGS sequence"/>
</dbReference>